<evidence type="ECO:0000256" key="1">
    <source>
        <dbReference type="SAM" id="Phobius"/>
    </source>
</evidence>
<keyword evidence="1" id="KW-0812">Transmembrane</keyword>
<dbReference type="GeneID" id="28816646"/>
<dbReference type="Proteomes" id="UP000070700">
    <property type="component" value="Unassembled WGS sequence"/>
</dbReference>
<dbReference type="InterPro" id="IPR011008">
    <property type="entry name" value="Dimeric_a/b-barrel"/>
</dbReference>
<dbReference type="InterPro" id="IPR025444">
    <property type="entry name" value="Monooxy_af470"/>
</dbReference>
<proteinExistence type="predicted"/>
<reference evidence="2 3" key="1">
    <citation type="submission" date="2015-10" db="EMBL/GenBank/DDBJ databases">
        <title>Full genome of DAOMC 229536 Phialocephala scopiformis, a fungal endophyte of spruce producing the potent anti-insectan compound rugulosin.</title>
        <authorList>
            <consortium name="DOE Joint Genome Institute"/>
            <person name="Walker A.K."/>
            <person name="Frasz S.L."/>
            <person name="Seifert K.A."/>
            <person name="Miller J.D."/>
            <person name="Mondo S.J."/>
            <person name="Labutti K."/>
            <person name="Lipzen A."/>
            <person name="Dockter R."/>
            <person name="Kennedy M."/>
            <person name="Grigoriev I.V."/>
            <person name="Spatafora J.W."/>
        </authorList>
    </citation>
    <scope>NUCLEOTIDE SEQUENCE [LARGE SCALE GENOMIC DNA]</scope>
    <source>
        <strain evidence="2 3">CBS 120377</strain>
    </source>
</reference>
<keyword evidence="1" id="KW-1133">Transmembrane helix</keyword>
<keyword evidence="1" id="KW-0472">Membrane</keyword>
<name>A0A132B5J1_MOLSC</name>
<dbReference type="EMBL" id="KQ947438">
    <property type="protein sequence ID" value="KUJ07678.1"/>
    <property type="molecule type" value="Genomic_DNA"/>
</dbReference>
<dbReference type="SUPFAM" id="SSF54909">
    <property type="entry name" value="Dimeric alpha+beta barrel"/>
    <property type="match status" value="1"/>
</dbReference>
<dbReference type="Pfam" id="PF13826">
    <property type="entry name" value="Monooxy_af470-like"/>
    <property type="match status" value="1"/>
</dbReference>
<evidence type="ECO:0000313" key="3">
    <source>
        <dbReference type="Proteomes" id="UP000070700"/>
    </source>
</evidence>
<dbReference type="AlphaFoldDB" id="A0A132B5J1"/>
<dbReference type="RefSeq" id="XP_018062033.1">
    <property type="nucleotide sequence ID" value="XM_018206920.1"/>
</dbReference>
<sequence length="296" mass="33408">MELKPSYEPKATKPMSQAIKGFRDGFWQTHPLLTTQGHTRIRANFTIADWLLMGSLLQAFIILSTPLPLAYVLMPTFGLVAFKLTRTVLKIYSIVENPRMENVIPGRQTALFPPKDGSMIRQPGEPVGGDGMCIVLLTNKSNHPLGLFFPTFRTLSLLARAMYRDLEAHAEEYGFLGFSDYNSNDVLKQPVVLSVMYFKSVEHVQKWAHGKVHREGWDWWNEMSALGKTDQITIGHEIYSVPAGNWENVYMNSKPHDFGATQHAIKTAGGERRWLCPLMDSKDLKNASQRLGSVRG</sequence>
<gene>
    <name evidence="2" type="ORF">LY89DRAFT_351259</name>
</gene>
<accession>A0A132B5J1</accession>
<dbReference type="OrthoDB" id="3202396at2759"/>
<dbReference type="KEGG" id="psco:LY89DRAFT_351259"/>
<keyword evidence="3" id="KW-1185">Reference proteome</keyword>
<feature type="transmembrane region" description="Helical" evidence="1">
    <location>
        <begin position="59"/>
        <end position="82"/>
    </location>
</feature>
<dbReference type="InParanoid" id="A0A132B5J1"/>
<evidence type="ECO:0000313" key="2">
    <source>
        <dbReference type="EMBL" id="KUJ07678.1"/>
    </source>
</evidence>
<protein>
    <submittedName>
        <fullName evidence="2">Uncharacterized protein</fullName>
    </submittedName>
</protein>
<organism evidence="2 3">
    <name type="scientific">Mollisia scopiformis</name>
    <name type="common">Conifer needle endophyte fungus</name>
    <name type="synonym">Phialocephala scopiformis</name>
    <dbReference type="NCBI Taxonomy" id="149040"/>
    <lineage>
        <taxon>Eukaryota</taxon>
        <taxon>Fungi</taxon>
        <taxon>Dikarya</taxon>
        <taxon>Ascomycota</taxon>
        <taxon>Pezizomycotina</taxon>
        <taxon>Leotiomycetes</taxon>
        <taxon>Helotiales</taxon>
        <taxon>Mollisiaceae</taxon>
        <taxon>Mollisia</taxon>
    </lineage>
</organism>